<evidence type="ECO:0000256" key="3">
    <source>
        <dbReference type="SAM" id="SignalP"/>
    </source>
</evidence>
<dbReference type="GO" id="GO:0007155">
    <property type="term" value="P:cell adhesion"/>
    <property type="evidence" value="ECO:0007669"/>
    <property type="project" value="InterPro"/>
</dbReference>
<keyword evidence="4" id="KW-0614">Plasmid</keyword>
<reference evidence="5" key="2">
    <citation type="journal article" date="2023" name="MicrobiologyOpen">
        <title>Genomics of the tumorigenes clade of the family Rhizobiaceae and description of Rhizobium rhododendri sp. nov.</title>
        <authorList>
            <person name="Kuzmanovic N."/>
            <person name="diCenzo G.C."/>
            <person name="Bunk B."/>
            <person name="Sproeer C."/>
            <person name="Fruehling A."/>
            <person name="Neumann-Schaal M."/>
            <person name="Overmann J."/>
            <person name="Smalla K."/>
        </authorList>
    </citation>
    <scope>NUCLEOTIDE SEQUENCE [LARGE SCALE GENOMIC DNA]</scope>
    <source>
        <strain evidence="5">1078</strain>
        <plasmid evidence="5">unnamed3</plasmid>
    </source>
</reference>
<feature type="chain" id="PRO_5042023792" evidence="3">
    <location>
        <begin position="30"/>
        <end position="137"/>
    </location>
</feature>
<dbReference type="EMBL" id="CP117260">
    <property type="protein sequence ID" value="WFR99195.1"/>
    <property type="molecule type" value="Genomic_DNA"/>
</dbReference>
<proteinExistence type="inferred from homology"/>
<accession>A0AAF1KV48</accession>
<keyword evidence="2 3" id="KW-0732">Signal</keyword>
<keyword evidence="5" id="KW-1185">Reference proteome</keyword>
<reference evidence="4 5" key="1">
    <citation type="journal article" date="2018" name="Sci. Rep.">
        <title>Rhizobium tumorigenes sp. nov., a novel plant tumorigenic bacterium isolated from cane gall tumors on thornless blackberry.</title>
        <authorList>
            <person name="Kuzmanovi N."/>
            <person name="Smalla K."/>
            <person name="Gronow S."/>
            <person name="PuBawska J."/>
        </authorList>
    </citation>
    <scope>NUCLEOTIDE SEQUENCE [LARGE SCALE GENOMIC DNA]</scope>
    <source>
        <strain evidence="4 5">1078</strain>
    </source>
</reference>
<dbReference type="GO" id="GO:0009289">
    <property type="term" value="C:pilus"/>
    <property type="evidence" value="ECO:0007669"/>
    <property type="project" value="InterPro"/>
</dbReference>
<evidence type="ECO:0000256" key="2">
    <source>
        <dbReference type="ARBA" id="ARBA00022729"/>
    </source>
</evidence>
<organism evidence="4 5">
    <name type="scientific">Rhizobium tumorigenes</name>
    <dbReference type="NCBI Taxonomy" id="2041385"/>
    <lineage>
        <taxon>Bacteria</taxon>
        <taxon>Pseudomonadati</taxon>
        <taxon>Pseudomonadota</taxon>
        <taxon>Alphaproteobacteria</taxon>
        <taxon>Hyphomicrobiales</taxon>
        <taxon>Rhizobiaceae</taxon>
        <taxon>Rhizobium/Agrobacterium group</taxon>
        <taxon>Rhizobium</taxon>
    </lineage>
</organism>
<evidence type="ECO:0000313" key="4">
    <source>
        <dbReference type="EMBL" id="WFR99195.1"/>
    </source>
</evidence>
<sequence>MTSNMFKILSVTLLVGSLGQVALSLPAHAGGRISLNLAPQNSSDADLFSTGLRAYSLYRDWKNADIRQLGRGNAAGIAQAGSGNIGFIQQRGDGHSATLRQNGNRNAYGIFQFGRNTRTDVVQDGDDGSGATVSYGW</sequence>
<dbReference type="KEGG" id="rtu:PR017_27785"/>
<dbReference type="Proteomes" id="UP000249499">
    <property type="component" value="Plasmid unnamed3"/>
</dbReference>
<name>A0AAF1KV48_9HYPH</name>
<evidence type="ECO:0000256" key="1">
    <source>
        <dbReference type="ARBA" id="ARBA00009766"/>
    </source>
</evidence>
<evidence type="ECO:0000313" key="5">
    <source>
        <dbReference type="Proteomes" id="UP000249499"/>
    </source>
</evidence>
<protein>
    <submittedName>
        <fullName evidence="4">Curlin</fullName>
    </submittedName>
</protein>
<dbReference type="Pfam" id="PF07012">
    <property type="entry name" value="Curlin_rpt"/>
    <property type="match status" value="1"/>
</dbReference>
<dbReference type="InterPro" id="IPR009742">
    <property type="entry name" value="Curlin_rpt"/>
</dbReference>
<geneLocation type="plasmid" evidence="4 5">
    <name>unnamed3</name>
</geneLocation>
<dbReference type="RefSeq" id="WP_111218371.1">
    <property type="nucleotide sequence ID" value="NZ_CP117260.1"/>
</dbReference>
<dbReference type="AlphaFoldDB" id="A0AAF1KV48"/>
<feature type="signal peptide" evidence="3">
    <location>
        <begin position="1"/>
        <end position="29"/>
    </location>
</feature>
<comment type="similarity">
    <text evidence="1">Belongs to the CsgA/CsgB family.</text>
</comment>
<gene>
    <name evidence="4" type="ORF">PR017_27785</name>
</gene>